<dbReference type="AlphaFoldDB" id="A0AAD4W6G4"/>
<organism evidence="1 2">
    <name type="scientific">Prunus dulcis</name>
    <name type="common">Almond</name>
    <name type="synonym">Amygdalus dulcis</name>
    <dbReference type="NCBI Taxonomy" id="3755"/>
    <lineage>
        <taxon>Eukaryota</taxon>
        <taxon>Viridiplantae</taxon>
        <taxon>Streptophyta</taxon>
        <taxon>Embryophyta</taxon>
        <taxon>Tracheophyta</taxon>
        <taxon>Spermatophyta</taxon>
        <taxon>Magnoliopsida</taxon>
        <taxon>eudicotyledons</taxon>
        <taxon>Gunneridae</taxon>
        <taxon>Pentapetalae</taxon>
        <taxon>rosids</taxon>
        <taxon>fabids</taxon>
        <taxon>Rosales</taxon>
        <taxon>Rosaceae</taxon>
        <taxon>Amygdaloideae</taxon>
        <taxon>Amygdaleae</taxon>
        <taxon>Prunus</taxon>
    </lineage>
</organism>
<name>A0AAD4W6G4_PRUDU</name>
<keyword evidence="2" id="KW-1185">Reference proteome</keyword>
<reference evidence="1 2" key="1">
    <citation type="journal article" date="2022" name="G3 (Bethesda)">
        <title>Whole-genome sequence and methylome profiling of the almond [Prunus dulcis (Mill.) D.A. Webb] cultivar 'Nonpareil'.</title>
        <authorList>
            <person name="D'Amico-Willman K.M."/>
            <person name="Ouma W.Z."/>
            <person name="Meulia T."/>
            <person name="Sideli G.M."/>
            <person name="Gradziel T.M."/>
            <person name="Fresnedo-Ramirez J."/>
        </authorList>
    </citation>
    <scope>NUCLEOTIDE SEQUENCE [LARGE SCALE GENOMIC DNA]</scope>
    <source>
        <strain evidence="1">Clone GOH B32 T37-40</strain>
    </source>
</reference>
<dbReference type="Proteomes" id="UP001054821">
    <property type="component" value="Chromosome 3"/>
</dbReference>
<proteinExistence type="predicted"/>
<sequence length="135" mass="15587">MKDRQAEVFTLLNQTYEYVLVNKNQLIPKPNSRKLHRPSDKDTGVFCRYHQYNGHDTESYIALCKIIERLVSEGRLDQYLGTRPAQEQPSNRQINMISDGAPITDSSNRSIKNYVRAIQHPQILSVTEGRHSKIC</sequence>
<evidence type="ECO:0000313" key="1">
    <source>
        <dbReference type="EMBL" id="KAI5337709.1"/>
    </source>
</evidence>
<protein>
    <submittedName>
        <fullName evidence="1">Uncharacterized protein</fullName>
    </submittedName>
</protein>
<dbReference type="EMBL" id="JAJFAZ020000003">
    <property type="protein sequence ID" value="KAI5337709.1"/>
    <property type="molecule type" value="Genomic_DNA"/>
</dbReference>
<gene>
    <name evidence="1" type="ORF">L3X38_016980</name>
</gene>
<accession>A0AAD4W6G4</accession>
<evidence type="ECO:0000313" key="2">
    <source>
        <dbReference type="Proteomes" id="UP001054821"/>
    </source>
</evidence>
<comment type="caution">
    <text evidence="1">The sequence shown here is derived from an EMBL/GenBank/DDBJ whole genome shotgun (WGS) entry which is preliminary data.</text>
</comment>